<dbReference type="GO" id="GO:0003723">
    <property type="term" value="F:RNA binding"/>
    <property type="evidence" value="ECO:0007669"/>
    <property type="project" value="UniProtKB-UniRule"/>
</dbReference>
<evidence type="ECO:0000256" key="2">
    <source>
        <dbReference type="SAM" id="MobiDB-lite"/>
    </source>
</evidence>
<dbReference type="InterPro" id="IPR000504">
    <property type="entry name" value="RRM_dom"/>
</dbReference>
<keyword evidence="6" id="KW-1185">Reference proteome</keyword>
<evidence type="ECO:0000313" key="6">
    <source>
        <dbReference type="Proteomes" id="UP000187209"/>
    </source>
</evidence>
<feature type="transmembrane region" description="Helical" evidence="3">
    <location>
        <begin position="492"/>
        <end position="515"/>
    </location>
</feature>
<keyword evidence="3" id="KW-0472">Membrane</keyword>
<feature type="transmembrane region" description="Helical" evidence="3">
    <location>
        <begin position="93"/>
        <end position="110"/>
    </location>
</feature>
<feature type="transmembrane region" description="Helical" evidence="3">
    <location>
        <begin position="156"/>
        <end position="182"/>
    </location>
</feature>
<feature type="compositionally biased region" description="Basic and acidic residues" evidence="2">
    <location>
        <begin position="821"/>
        <end position="833"/>
    </location>
</feature>
<proteinExistence type="predicted"/>
<sequence length="887" mass="102534">MQGFVEALAIHAGGEIHAYAANRKSHIDYISQVITDLRTPASLEVAKNHRDMNSLRNWVDNKAHEFSFWCSSTVKFASYSLGFVLHFMLVKQLIFIFFVVAGTSILQLYLNYKGNYFPDSKVGNVFDKFSIGNCYGENNLSSDSESDNERVDKEYFWIWVSDCCCSGFILLMILGYFIYAYISIGQELKNTHKISDFTLEVKGLPRTDVKVEEIKEHFSQFGHIVEVFIGRRYGDCLYLYTEKAKISEEIKMRESYLHFRQIEQSTDKKLKKLNSKRYKLELKIREGKAVKKHEDLEIKRAYIVFDRQDDKIRCLKIYNRTNCCGCKVQKKKYKFRGKNKLELFPSTEPSDIIWENLEIGKCSRFFRFLCSLILTIIFLAMSIAMIYYVKTAQSKLPTDKECEAYKDINIPGESKDDNQTLCYCENLSSSDLIEKDNAETCYVYIEYVTHAWGMKFLSSFGIILVNFFLKVVMRKLSSFERPKTKSEIQTKIFKKVLLVMFINTAILIFLVNLTIPALSDYVLQGKYTDFTREWFLAVGSLIFSLMLISLVSPHLIFLFIAYPLSACKRKCCWRTKKSQYELNMLYTGPEFDIATRTAQIFNVIFTSYLYSGGIPLLNCTCFIFLIIIYYTDKFLVLKHNRSPPYYNEDLYISAMKIFPIAVMLHCAVSLYIYGSPSIFPVFYDENSTVHTIFGDTLGKRIERPSGYVNCFLIIGGICLIGLLNFLDLICGCCIKKIRESTRKQGTFTELKDDISKTGLCTYDIRSNPDYAMIINEMDESVMLDSMHNKQDYFDTLRSRGPTSRNETLLAHLSIDKGNEADESVEPKCLHNDESYSDSSNPDFSRDEKYQIDVTNYSKKNTLALAEPEEVSLRDEDIEQINSESIEI</sequence>
<dbReference type="PANTHER" id="PTHR13018:SF5">
    <property type="entry name" value="RE44586P"/>
    <property type="match status" value="1"/>
</dbReference>
<dbReference type="InterPro" id="IPR045122">
    <property type="entry name" value="Csc1-like"/>
</dbReference>
<feature type="domain" description="RRM" evidence="4">
    <location>
        <begin position="197"/>
        <end position="277"/>
    </location>
</feature>
<keyword evidence="3" id="KW-1133">Transmembrane helix</keyword>
<feature type="region of interest" description="Disordered" evidence="2">
    <location>
        <begin position="821"/>
        <end position="846"/>
    </location>
</feature>
<dbReference type="InterPro" id="IPR035979">
    <property type="entry name" value="RBD_domain_sf"/>
</dbReference>
<dbReference type="OrthoDB" id="293862at2759"/>
<gene>
    <name evidence="5" type="ORF">SteCoe_11207</name>
</gene>
<feature type="transmembrane region" description="Helical" evidence="3">
    <location>
        <begin position="535"/>
        <end position="560"/>
    </location>
</feature>
<evidence type="ECO:0000313" key="5">
    <source>
        <dbReference type="EMBL" id="OMJ87133.1"/>
    </source>
</evidence>
<dbReference type="SUPFAM" id="SSF54928">
    <property type="entry name" value="RNA-binding domain, RBD"/>
    <property type="match status" value="1"/>
</dbReference>
<feature type="transmembrane region" description="Helical" evidence="3">
    <location>
        <begin position="452"/>
        <end position="472"/>
    </location>
</feature>
<dbReference type="Proteomes" id="UP000187209">
    <property type="component" value="Unassembled WGS sequence"/>
</dbReference>
<dbReference type="PANTHER" id="PTHR13018">
    <property type="entry name" value="PROBABLE MEMBRANE PROTEIN DUF221-RELATED"/>
    <property type="match status" value="1"/>
</dbReference>
<feature type="transmembrane region" description="Helical" evidence="3">
    <location>
        <begin position="650"/>
        <end position="673"/>
    </location>
</feature>
<feature type="transmembrane region" description="Helical" evidence="3">
    <location>
        <begin position="608"/>
        <end position="630"/>
    </location>
</feature>
<evidence type="ECO:0000259" key="4">
    <source>
        <dbReference type="PROSITE" id="PS50102"/>
    </source>
</evidence>
<dbReference type="PROSITE" id="PS50102">
    <property type="entry name" value="RRM"/>
    <property type="match status" value="1"/>
</dbReference>
<comment type="caution">
    <text evidence="5">The sequence shown here is derived from an EMBL/GenBank/DDBJ whole genome shotgun (WGS) entry which is preliminary data.</text>
</comment>
<keyword evidence="1" id="KW-0694">RNA-binding</keyword>
<dbReference type="GO" id="GO:0005227">
    <property type="term" value="F:calcium-activated cation channel activity"/>
    <property type="evidence" value="ECO:0007669"/>
    <property type="project" value="InterPro"/>
</dbReference>
<reference evidence="5 6" key="1">
    <citation type="submission" date="2016-11" db="EMBL/GenBank/DDBJ databases">
        <title>The macronuclear genome of Stentor coeruleus: a giant cell with tiny introns.</title>
        <authorList>
            <person name="Slabodnick M."/>
            <person name="Ruby J.G."/>
            <person name="Reiff S.B."/>
            <person name="Swart E.C."/>
            <person name="Gosai S."/>
            <person name="Prabakaran S."/>
            <person name="Witkowska E."/>
            <person name="Larue G.E."/>
            <person name="Fisher S."/>
            <person name="Freeman R.M."/>
            <person name="Gunawardena J."/>
            <person name="Chu W."/>
            <person name="Stover N.A."/>
            <person name="Gregory B.D."/>
            <person name="Nowacki M."/>
            <person name="Derisi J."/>
            <person name="Roy S.W."/>
            <person name="Marshall W.F."/>
            <person name="Sood P."/>
        </authorList>
    </citation>
    <scope>NUCLEOTIDE SEQUENCE [LARGE SCALE GENOMIC DNA]</scope>
    <source>
        <strain evidence="5">WM001</strain>
    </source>
</reference>
<feature type="transmembrane region" description="Helical" evidence="3">
    <location>
        <begin position="706"/>
        <end position="726"/>
    </location>
</feature>
<dbReference type="GO" id="GO:0005886">
    <property type="term" value="C:plasma membrane"/>
    <property type="evidence" value="ECO:0007669"/>
    <property type="project" value="TreeGrafter"/>
</dbReference>
<organism evidence="5 6">
    <name type="scientific">Stentor coeruleus</name>
    <dbReference type="NCBI Taxonomy" id="5963"/>
    <lineage>
        <taxon>Eukaryota</taxon>
        <taxon>Sar</taxon>
        <taxon>Alveolata</taxon>
        <taxon>Ciliophora</taxon>
        <taxon>Postciliodesmatophora</taxon>
        <taxon>Heterotrichea</taxon>
        <taxon>Heterotrichida</taxon>
        <taxon>Stentoridae</taxon>
        <taxon>Stentor</taxon>
    </lineage>
</organism>
<accession>A0A1R2CDQ5</accession>
<protein>
    <recommendedName>
        <fullName evidence="4">RRM domain-containing protein</fullName>
    </recommendedName>
</protein>
<dbReference type="Gene3D" id="3.30.70.330">
    <property type="match status" value="1"/>
</dbReference>
<keyword evidence="3" id="KW-0812">Transmembrane</keyword>
<dbReference type="AlphaFoldDB" id="A0A1R2CDQ5"/>
<name>A0A1R2CDQ5_9CILI</name>
<dbReference type="InterPro" id="IPR012677">
    <property type="entry name" value="Nucleotide-bd_a/b_plait_sf"/>
</dbReference>
<evidence type="ECO:0000256" key="1">
    <source>
        <dbReference type="PROSITE-ProRule" id="PRU00176"/>
    </source>
</evidence>
<feature type="transmembrane region" description="Helical" evidence="3">
    <location>
        <begin position="365"/>
        <end position="389"/>
    </location>
</feature>
<dbReference type="EMBL" id="MPUH01000185">
    <property type="protein sequence ID" value="OMJ87133.1"/>
    <property type="molecule type" value="Genomic_DNA"/>
</dbReference>
<evidence type="ECO:0000256" key="3">
    <source>
        <dbReference type="SAM" id="Phobius"/>
    </source>
</evidence>